<feature type="compositionally biased region" description="Basic and acidic residues" evidence="1">
    <location>
        <begin position="787"/>
        <end position="796"/>
    </location>
</feature>
<dbReference type="EMBL" id="VSRR010000404">
    <property type="protein sequence ID" value="MPC15136.1"/>
    <property type="molecule type" value="Genomic_DNA"/>
</dbReference>
<feature type="region of interest" description="Disordered" evidence="1">
    <location>
        <begin position="354"/>
        <end position="389"/>
    </location>
</feature>
<dbReference type="OrthoDB" id="67688at2759"/>
<sequence length="876" mass="96602">MLNFIADDDIDDGELSRSTGRRSSESGLPSDLWGRSSTPGSTLTDPGIYGSSRQKPIRKPRKPRSWHPSPYASDDEDDLLSREEKKQKIKAEISRRRQQIEQNSRLHEELIRLARLRESAELGYNDPRAYGPYDQSPPQSARDSTTSVLRSIDEILRDARDPSSGYYSGYSPYKAGGSPPNRYGSSPGARTSPRHYYGSRGPSPSHYPMTEEDRSMARLASTFQSEDFTGALYERLSDFSPLTADSLSDTMSDFTPAMPLLPDMPTRSRKLLEDLGSSPITSQTHRGKYDLQRRYRNLIRRGARSRAARWPAWPTLPLSEVPGRMWVPLCHLGGSRSMWQTGGGAGGVTGRAGPHRGGFGRPCPGAAPPRAHDRPPSRQASVGAPTRATIQRTQLGRAAQHMWPMAHQGRISVSGGPGKDIFSDGFASPVEPEMDPYRSPYMNDYHSHPSLGRSPGGSMSPPRHSQGRPSRSSSPVSRQHYNTPGRGSPMGRSPREDRGSPPHHDYNSRSAPHTSEFHSYRRGDASPPYYRRNLPVQHEENGSAPRRSKAGVPRPTKVKRFLLTRDPKDRRISGNGLGMKVVGGKEIPGTRGRLGAYIARLHPGGVAESLGQLKEGDLLLEWNGVSLVDRTYEEVQSIVTHSVDDLEVEIVVRSDINMITGERLTGDKWQGRERERGVSASTNNSSHHASPQRRSDPPIDDPLDINGNRSSSEGPLNDTTGSNSQETVFGNDSHGYEREREGTRLEALGDSSHPASPRARSSSRPRYASNSPDARSRRPSSPGAERPTNRDLRRVNDVGTSGENAHLSDRGSPVPHTPRERRPHNSRNRAPPEASSREITAEGGRVTSERPARHRSSSAGGSRRLPDPRQTKVLSQ</sequence>
<dbReference type="PANTHER" id="PTHR14113">
    <property type="entry name" value="PICCOLO/BASSOON"/>
    <property type="match status" value="1"/>
</dbReference>
<dbReference type="Gene3D" id="2.30.42.10">
    <property type="match status" value="1"/>
</dbReference>
<evidence type="ECO:0000313" key="3">
    <source>
        <dbReference type="EMBL" id="MPC15136.1"/>
    </source>
</evidence>
<reference evidence="3 4" key="1">
    <citation type="submission" date="2019-05" db="EMBL/GenBank/DDBJ databases">
        <title>Another draft genome of Portunus trituberculatus and its Hox gene families provides insights of decapod evolution.</title>
        <authorList>
            <person name="Jeong J.-H."/>
            <person name="Song I."/>
            <person name="Kim S."/>
            <person name="Choi T."/>
            <person name="Kim D."/>
            <person name="Ryu S."/>
            <person name="Kim W."/>
        </authorList>
    </citation>
    <scope>NUCLEOTIDE SEQUENCE [LARGE SCALE GENOMIC DNA]</scope>
    <source>
        <tissue evidence="3">Muscle</tissue>
    </source>
</reference>
<protein>
    <submittedName>
        <fullName evidence="3">Protein piccolo</fullName>
    </submittedName>
</protein>
<dbReference type="InterPro" id="IPR036034">
    <property type="entry name" value="PDZ_sf"/>
</dbReference>
<proteinExistence type="predicted"/>
<feature type="compositionally biased region" description="Basic and acidic residues" evidence="1">
    <location>
        <begin position="515"/>
        <end position="524"/>
    </location>
</feature>
<feature type="compositionally biased region" description="Low complexity" evidence="1">
    <location>
        <begin position="751"/>
        <end position="786"/>
    </location>
</feature>
<dbReference type="GO" id="GO:0098882">
    <property type="term" value="F:structural constituent of presynaptic active zone"/>
    <property type="evidence" value="ECO:0007669"/>
    <property type="project" value="TreeGrafter"/>
</dbReference>
<feature type="region of interest" description="Disordered" evidence="1">
    <location>
        <begin position="160"/>
        <end position="212"/>
    </location>
</feature>
<feature type="region of interest" description="Disordered" evidence="1">
    <location>
        <begin position="1"/>
        <end position="83"/>
    </location>
</feature>
<organism evidence="3 4">
    <name type="scientific">Portunus trituberculatus</name>
    <name type="common">Swimming crab</name>
    <name type="synonym">Neptunus trituberculatus</name>
    <dbReference type="NCBI Taxonomy" id="210409"/>
    <lineage>
        <taxon>Eukaryota</taxon>
        <taxon>Metazoa</taxon>
        <taxon>Ecdysozoa</taxon>
        <taxon>Arthropoda</taxon>
        <taxon>Crustacea</taxon>
        <taxon>Multicrustacea</taxon>
        <taxon>Malacostraca</taxon>
        <taxon>Eumalacostraca</taxon>
        <taxon>Eucarida</taxon>
        <taxon>Decapoda</taxon>
        <taxon>Pleocyemata</taxon>
        <taxon>Brachyura</taxon>
        <taxon>Eubrachyura</taxon>
        <taxon>Portunoidea</taxon>
        <taxon>Portunidae</taxon>
        <taxon>Portuninae</taxon>
        <taxon>Portunus</taxon>
    </lineage>
</organism>
<dbReference type="CDD" id="cd06714">
    <property type="entry name" value="PDZ_RIM-like"/>
    <property type="match status" value="1"/>
</dbReference>
<name>A0A5B7D3M3_PORTR</name>
<feature type="compositionally biased region" description="Acidic residues" evidence="1">
    <location>
        <begin position="1"/>
        <end position="13"/>
    </location>
</feature>
<feature type="region of interest" description="Disordered" evidence="1">
    <location>
        <begin position="409"/>
        <end position="532"/>
    </location>
</feature>
<keyword evidence="4" id="KW-1185">Reference proteome</keyword>
<feature type="compositionally biased region" description="Low complexity" evidence="1">
    <location>
        <begin position="460"/>
        <end position="478"/>
    </location>
</feature>
<feature type="compositionally biased region" description="Low complexity" evidence="1">
    <location>
        <begin position="679"/>
        <end position="689"/>
    </location>
</feature>
<dbReference type="InterPro" id="IPR001478">
    <property type="entry name" value="PDZ"/>
</dbReference>
<dbReference type="GO" id="GO:1904071">
    <property type="term" value="P:presynaptic active zone assembly"/>
    <property type="evidence" value="ECO:0007669"/>
    <property type="project" value="TreeGrafter"/>
</dbReference>
<accession>A0A5B7D3M3</accession>
<evidence type="ECO:0000313" key="4">
    <source>
        <dbReference type="Proteomes" id="UP000324222"/>
    </source>
</evidence>
<feature type="compositionally biased region" description="Basic and acidic residues" evidence="1">
    <location>
        <begin position="667"/>
        <end position="677"/>
    </location>
</feature>
<feature type="compositionally biased region" description="Basic and acidic residues" evidence="1">
    <location>
        <begin position="734"/>
        <end position="744"/>
    </location>
</feature>
<dbReference type="AlphaFoldDB" id="A0A5B7D3M3"/>
<dbReference type="GO" id="GO:0098982">
    <property type="term" value="C:GABA-ergic synapse"/>
    <property type="evidence" value="ECO:0007669"/>
    <property type="project" value="TreeGrafter"/>
</dbReference>
<feature type="compositionally biased region" description="Polar residues" evidence="1">
    <location>
        <begin position="136"/>
        <end position="147"/>
    </location>
</feature>
<dbReference type="Pfam" id="PF00595">
    <property type="entry name" value="PDZ"/>
    <property type="match status" value="1"/>
</dbReference>
<feature type="region of interest" description="Disordered" evidence="1">
    <location>
        <begin position="126"/>
        <end position="147"/>
    </location>
</feature>
<feature type="compositionally biased region" description="Basic and acidic residues" evidence="1">
    <location>
        <begin position="493"/>
        <end position="507"/>
    </location>
</feature>
<evidence type="ECO:0000259" key="2">
    <source>
        <dbReference type="PROSITE" id="PS50106"/>
    </source>
</evidence>
<feature type="compositionally biased region" description="Low complexity" evidence="1">
    <location>
        <begin position="162"/>
        <end position="180"/>
    </location>
</feature>
<feature type="compositionally biased region" description="Basic residues" evidence="1">
    <location>
        <begin position="55"/>
        <end position="65"/>
    </location>
</feature>
<dbReference type="SMART" id="SM00228">
    <property type="entry name" value="PDZ"/>
    <property type="match status" value="1"/>
</dbReference>
<evidence type="ECO:0000256" key="1">
    <source>
        <dbReference type="SAM" id="MobiDB-lite"/>
    </source>
</evidence>
<dbReference type="GO" id="GO:0048788">
    <property type="term" value="C:cytoskeleton of presynaptic active zone"/>
    <property type="evidence" value="ECO:0007669"/>
    <property type="project" value="TreeGrafter"/>
</dbReference>
<dbReference type="GO" id="GO:0030424">
    <property type="term" value="C:axon"/>
    <property type="evidence" value="ECO:0007669"/>
    <property type="project" value="TreeGrafter"/>
</dbReference>
<comment type="caution">
    <text evidence="3">The sequence shown here is derived from an EMBL/GenBank/DDBJ whole genome shotgun (WGS) entry which is preliminary data.</text>
</comment>
<feature type="domain" description="PDZ" evidence="2">
    <location>
        <begin position="560"/>
        <end position="654"/>
    </location>
</feature>
<dbReference type="Proteomes" id="UP000324222">
    <property type="component" value="Unassembled WGS sequence"/>
</dbReference>
<dbReference type="GO" id="GO:0098978">
    <property type="term" value="C:glutamatergic synapse"/>
    <property type="evidence" value="ECO:0007669"/>
    <property type="project" value="TreeGrafter"/>
</dbReference>
<feature type="compositionally biased region" description="Polar residues" evidence="1">
    <location>
        <begin position="35"/>
        <end position="44"/>
    </location>
</feature>
<feature type="compositionally biased region" description="Polar residues" evidence="1">
    <location>
        <begin position="707"/>
        <end position="730"/>
    </location>
</feature>
<dbReference type="SUPFAM" id="SSF50156">
    <property type="entry name" value="PDZ domain-like"/>
    <property type="match status" value="1"/>
</dbReference>
<gene>
    <name evidence="3" type="primary">PCLO_1</name>
    <name evidence="3" type="ORF">E2C01_007920</name>
</gene>
<dbReference type="PROSITE" id="PS50106">
    <property type="entry name" value="PDZ"/>
    <property type="match status" value="1"/>
</dbReference>
<feature type="region of interest" description="Disordered" evidence="1">
    <location>
        <begin position="667"/>
        <end position="876"/>
    </location>
</feature>
<dbReference type="GO" id="GO:0035418">
    <property type="term" value="P:protein localization to synapse"/>
    <property type="evidence" value="ECO:0007669"/>
    <property type="project" value="TreeGrafter"/>
</dbReference>
<dbReference type="InterPro" id="IPR052098">
    <property type="entry name" value="Presynaptic_Scaffold_Bsn/Pclo"/>
</dbReference>
<dbReference type="PANTHER" id="PTHR14113:SF6">
    <property type="entry name" value="PROTEIN PICCOLO"/>
    <property type="match status" value="1"/>
</dbReference>